<sequence>MDGGALPIRRHRRALVRAVSERPFLIVTGETGSGKSTQLPRYLYEAGLAAHGAIGVTQPRRVATISVAQRVADEMGCALGSVVGYQDTAIKYMTDGCLLRHILADPLLSKYSIIILDEAHERSLSTDILFGLLKKLFLQNKPPGRKTEMKVVVMSATLEVDKLSEFFGHCSVLHIPGRSYPVKEIFCNLLGPRDTGSSAYVTEAVKVTLDIHLNEPEGDILVFLTGQMEIEKACDLLFKKAESIDYRYEVHDRSIEGLLILPLYGSMSTDQQKRIFLPAPKGIRKCVVSTNIAATSLTIEGVRYVVDSGFVKQLNHNPRVGLDILEVVPISKSEAMQRAGRAGRTSSGKSYRLYSREFWEQCMPDHTVPEIKRTSLTSVILTLKCLSVHDVIRFPYLDRPEERHILEALKQLYQCDAIDRRGHVTRLGEFLVQFPLPPNLSCAVIKAASLDCEDMLLPIAAMLSVENVFIRPGDPQKQKEAELQHQELSSQVGGCNDFATLLNIFEQCKTRSAARTFCTMDGHGSIVYIHPSSTLYDQETRLEWIIFHDVTVTSKIYVRTVCPVRYEWVKDLLPRLHQIDAYELSSVAREEVTEEEITRWKHKEDLRRQCEGVKDNPAKKLEKRNDDKSIQDARARYLERKQQRAQGLSGPLKDVS</sequence>
<feature type="region of interest" description="Disordered" evidence="8">
    <location>
        <begin position="611"/>
        <end position="656"/>
    </location>
</feature>
<dbReference type="InterPro" id="IPR007502">
    <property type="entry name" value="Helicase-assoc_dom"/>
</dbReference>
<dbReference type="PROSITE" id="PS51192">
    <property type="entry name" value="HELICASE_ATP_BIND_1"/>
    <property type="match status" value="1"/>
</dbReference>
<reference evidence="11 12" key="1">
    <citation type="submission" date="2016-07" db="EMBL/GenBank/DDBJ databases">
        <title>Disparate Historic Effective Population Sizes Predicted by Modern Levels of Genome Diversity for the Scaled Quail (Callipepla squamata) and the Northern Bobwhite (Colinus virginianus): Inferences from First and Second Generation Draft Genome Assemblies for Sympatric New World Quail.</title>
        <authorList>
            <person name="Oldeschulte D.L."/>
            <person name="Halley Y.A."/>
            <person name="Bhattarai E.K."/>
            <person name="Brashear W.A."/>
            <person name="Hill J."/>
            <person name="Metz R.P."/>
            <person name="Johnson C.D."/>
            <person name="Rollins D."/>
            <person name="Peterson M.J."/>
            <person name="Bickhart D.M."/>
            <person name="Decker J.E."/>
            <person name="Seabury C.M."/>
        </authorList>
    </citation>
    <scope>NUCLEOTIDE SEQUENCE [LARGE SCALE GENOMIC DNA]</scope>
    <source>
        <strain evidence="11 12">Texas</strain>
        <tissue evidence="11">Leg muscle</tissue>
    </source>
</reference>
<dbReference type="Gene3D" id="1.20.120.1080">
    <property type="match status" value="1"/>
</dbReference>
<evidence type="ECO:0000256" key="5">
    <source>
        <dbReference type="ARBA" id="ARBA00022806"/>
    </source>
</evidence>
<dbReference type="CDD" id="cd18791">
    <property type="entry name" value="SF2_C_RHA"/>
    <property type="match status" value="1"/>
</dbReference>
<evidence type="ECO:0000256" key="1">
    <source>
        <dbReference type="ARBA" id="ARBA00008792"/>
    </source>
</evidence>
<evidence type="ECO:0000256" key="2">
    <source>
        <dbReference type="ARBA" id="ARBA00012552"/>
    </source>
</evidence>
<comment type="catalytic activity">
    <reaction evidence="7">
        <text>ATP + H2O = ADP + phosphate + H(+)</text>
        <dbReference type="Rhea" id="RHEA:13065"/>
        <dbReference type="ChEBI" id="CHEBI:15377"/>
        <dbReference type="ChEBI" id="CHEBI:15378"/>
        <dbReference type="ChEBI" id="CHEBI:30616"/>
        <dbReference type="ChEBI" id="CHEBI:43474"/>
        <dbReference type="ChEBI" id="CHEBI:456216"/>
        <dbReference type="EC" id="3.6.4.13"/>
    </reaction>
</comment>
<dbReference type="InterPro" id="IPR011709">
    <property type="entry name" value="DEAD-box_helicase_OB_fold"/>
</dbReference>
<dbReference type="PANTHER" id="PTHR18934">
    <property type="entry name" value="ATP-DEPENDENT RNA HELICASE"/>
    <property type="match status" value="1"/>
</dbReference>
<keyword evidence="3" id="KW-0547">Nucleotide-binding</keyword>
<dbReference type="FunFam" id="3.40.50.300:FF:000145">
    <property type="entry name" value="probable ATP-dependent RNA helicase DHX40"/>
    <property type="match status" value="1"/>
</dbReference>
<evidence type="ECO:0000256" key="4">
    <source>
        <dbReference type="ARBA" id="ARBA00022801"/>
    </source>
</evidence>
<feature type="compositionally biased region" description="Basic and acidic residues" evidence="8">
    <location>
        <begin position="611"/>
        <end position="642"/>
    </location>
</feature>
<evidence type="ECO:0000256" key="8">
    <source>
        <dbReference type="SAM" id="MobiDB-lite"/>
    </source>
</evidence>
<dbReference type="Pfam" id="PF13401">
    <property type="entry name" value="AAA_22"/>
    <property type="match status" value="1"/>
</dbReference>
<dbReference type="Gene3D" id="3.40.50.300">
    <property type="entry name" value="P-loop containing nucleotide triphosphate hydrolases"/>
    <property type="match status" value="2"/>
</dbReference>
<evidence type="ECO:0000256" key="3">
    <source>
        <dbReference type="ARBA" id="ARBA00022741"/>
    </source>
</evidence>
<gene>
    <name evidence="11" type="ORF">ASZ78_009784</name>
</gene>
<dbReference type="PROSITE" id="PS51194">
    <property type="entry name" value="HELICASE_CTER"/>
    <property type="match status" value="1"/>
</dbReference>
<keyword evidence="12" id="KW-1185">Reference proteome</keyword>
<dbReference type="Pfam" id="PF04408">
    <property type="entry name" value="WHD_HA2"/>
    <property type="match status" value="1"/>
</dbReference>
<dbReference type="Pfam" id="PF21010">
    <property type="entry name" value="HA2_C"/>
    <property type="match status" value="1"/>
</dbReference>
<dbReference type="InterPro" id="IPR027417">
    <property type="entry name" value="P-loop_NTPase"/>
</dbReference>
<evidence type="ECO:0000313" key="12">
    <source>
        <dbReference type="Proteomes" id="UP000198323"/>
    </source>
</evidence>
<feature type="domain" description="Helicase ATP-binding" evidence="9">
    <location>
        <begin position="16"/>
        <end position="176"/>
    </location>
</feature>
<organism evidence="11 12">
    <name type="scientific">Callipepla squamata</name>
    <name type="common">Scaled quail</name>
    <dbReference type="NCBI Taxonomy" id="9009"/>
    <lineage>
        <taxon>Eukaryota</taxon>
        <taxon>Metazoa</taxon>
        <taxon>Chordata</taxon>
        <taxon>Craniata</taxon>
        <taxon>Vertebrata</taxon>
        <taxon>Euteleostomi</taxon>
        <taxon>Archelosauria</taxon>
        <taxon>Archosauria</taxon>
        <taxon>Dinosauria</taxon>
        <taxon>Saurischia</taxon>
        <taxon>Theropoda</taxon>
        <taxon>Coelurosauria</taxon>
        <taxon>Aves</taxon>
        <taxon>Neognathae</taxon>
        <taxon>Galloanserae</taxon>
        <taxon>Galliformes</taxon>
        <taxon>Odontophoridae</taxon>
        <taxon>Callipepla</taxon>
    </lineage>
</organism>
<dbReference type="EMBL" id="MCFN01000109">
    <property type="protein sequence ID" value="OXB64903.1"/>
    <property type="molecule type" value="Genomic_DNA"/>
</dbReference>
<dbReference type="Proteomes" id="UP000198323">
    <property type="component" value="Unassembled WGS sequence"/>
</dbReference>
<dbReference type="GO" id="GO:0005524">
    <property type="term" value="F:ATP binding"/>
    <property type="evidence" value="ECO:0007669"/>
    <property type="project" value="UniProtKB-KW"/>
</dbReference>
<dbReference type="SMART" id="SM00487">
    <property type="entry name" value="DEXDc"/>
    <property type="match status" value="1"/>
</dbReference>
<dbReference type="AlphaFoldDB" id="A0A226NBA4"/>
<evidence type="ECO:0000259" key="9">
    <source>
        <dbReference type="PROSITE" id="PS51192"/>
    </source>
</evidence>
<dbReference type="SUPFAM" id="SSF52540">
    <property type="entry name" value="P-loop containing nucleoside triphosphate hydrolases"/>
    <property type="match status" value="1"/>
</dbReference>
<keyword evidence="6" id="KW-0067">ATP-binding</keyword>
<keyword evidence="5" id="KW-0347">Helicase</keyword>
<evidence type="ECO:0000256" key="6">
    <source>
        <dbReference type="ARBA" id="ARBA00022840"/>
    </source>
</evidence>
<proteinExistence type="inferred from homology"/>
<evidence type="ECO:0000259" key="10">
    <source>
        <dbReference type="PROSITE" id="PS51194"/>
    </source>
</evidence>
<dbReference type="InterPro" id="IPR002464">
    <property type="entry name" value="DNA/RNA_helicase_DEAH_CS"/>
</dbReference>
<dbReference type="GO" id="GO:0016887">
    <property type="term" value="F:ATP hydrolysis activity"/>
    <property type="evidence" value="ECO:0007669"/>
    <property type="project" value="InterPro"/>
</dbReference>
<evidence type="ECO:0000256" key="7">
    <source>
        <dbReference type="ARBA" id="ARBA00047984"/>
    </source>
</evidence>
<dbReference type="Pfam" id="PF00271">
    <property type="entry name" value="Helicase_C"/>
    <property type="match status" value="1"/>
</dbReference>
<dbReference type="GO" id="GO:0003723">
    <property type="term" value="F:RNA binding"/>
    <property type="evidence" value="ECO:0007669"/>
    <property type="project" value="TreeGrafter"/>
</dbReference>
<keyword evidence="4" id="KW-0378">Hydrolase</keyword>
<accession>A0A226NBA4</accession>
<comment type="caution">
    <text evidence="11">The sequence shown here is derived from an EMBL/GenBank/DDBJ whole genome shotgun (WGS) entry which is preliminary data.</text>
</comment>
<feature type="domain" description="Helicase C-terminal" evidence="10">
    <location>
        <begin position="208"/>
        <end position="387"/>
    </location>
</feature>
<name>A0A226NBA4_CALSU</name>
<comment type="similarity">
    <text evidence="1">Belongs to the DEAD box helicase family. DEAH subfamily.</text>
</comment>
<dbReference type="STRING" id="9009.A0A226NBA4"/>
<dbReference type="EC" id="3.6.4.13" evidence="2"/>
<dbReference type="SMART" id="SM00847">
    <property type="entry name" value="HA2"/>
    <property type="match status" value="1"/>
</dbReference>
<dbReference type="InterPro" id="IPR001650">
    <property type="entry name" value="Helicase_C-like"/>
</dbReference>
<evidence type="ECO:0000313" key="11">
    <source>
        <dbReference type="EMBL" id="OXB64903.1"/>
    </source>
</evidence>
<dbReference type="InterPro" id="IPR014001">
    <property type="entry name" value="Helicase_ATP-bd"/>
</dbReference>
<dbReference type="FunFam" id="1.20.120.1080:FF:000009">
    <property type="entry name" value="Probable ATP-dependent RNA helicase DHX40"/>
    <property type="match status" value="1"/>
</dbReference>
<dbReference type="GO" id="GO:0034458">
    <property type="term" value="F:3'-5' RNA helicase activity"/>
    <property type="evidence" value="ECO:0007669"/>
    <property type="project" value="TreeGrafter"/>
</dbReference>
<dbReference type="InterPro" id="IPR048333">
    <property type="entry name" value="HA2_WH"/>
</dbReference>
<dbReference type="SMART" id="SM00490">
    <property type="entry name" value="HELICc"/>
    <property type="match status" value="1"/>
</dbReference>
<dbReference type="PANTHER" id="PTHR18934:SF271">
    <property type="entry name" value="ATP-DEPENDENT RNA HELICASE DHX40-RELATED"/>
    <property type="match status" value="1"/>
</dbReference>
<dbReference type="InterPro" id="IPR049945">
    <property type="entry name" value="AAA_22"/>
</dbReference>
<protein>
    <recommendedName>
        <fullName evidence="2">RNA helicase</fullName>
        <ecNumber evidence="2">3.6.4.13</ecNumber>
    </recommendedName>
</protein>
<dbReference type="OrthoDB" id="10253254at2759"/>
<dbReference type="Pfam" id="PF07717">
    <property type="entry name" value="OB_NTP_bind"/>
    <property type="match status" value="1"/>
</dbReference>
<dbReference type="PROSITE" id="PS00690">
    <property type="entry name" value="DEAH_ATP_HELICASE"/>
    <property type="match status" value="1"/>
</dbReference>